<protein>
    <recommendedName>
        <fullName evidence="4">Secreted protein</fullName>
    </recommendedName>
</protein>
<evidence type="ECO:0000256" key="1">
    <source>
        <dbReference type="SAM" id="SignalP"/>
    </source>
</evidence>
<evidence type="ECO:0000313" key="2">
    <source>
        <dbReference type="EMBL" id="KAK3949989.1"/>
    </source>
</evidence>
<name>A0AAN6NQ33_9PEZI</name>
<reference evidence="2" key="2">
    <citation type="submission" date="2023-06" db="EMBL/GenBank/DDBJ databases">
        <authorList>
            <consortium name="Lawrence Berkeley National Laboratory"/>
            <person name="Mondo S.J."/>
            <person name="Hensen N."/>
            <person name="Bonometti L."/>
            <person name="Westerberg I."/>
            <person name="Brannstrom I.O."/>
            <person name="Guillou S."/>
            <person name="Cros-Aarteil S."/>
            <person name="Calhoun S."/>
            <person name="Haridas S."/>
            <person name="Kuo A."/>
            <person name="Pangilinan J."/>
            <person name="Riley R."/>
            <person name="Labutti K."/>
            <person name="Andreopoulos B."/>
            <person name="Lipzen A."/>
            <person name="Chen C."/>
            <person name="Yanf M."/>
            <person name="Daum C."/>
            <person name="Ng V."/>
            <person name="Clum A."/>
            <person name="Steindorff A."/>
            <person name="Ohm R."/>
            <person name="Martin F."/>
            <person name="Silar P."/>
            <person name="Natvig D."/>
            <person name="Lalanne C."/>
            <person name="Gautier V."/>
            <person name="Ament-Velasquez S.L."/>
            <person name="Kruys A."/>
            <person name="Hutchinson M.I."/>
            <person name="Powell A.J."/>
            <person name="Barry K."/>
            <person name="Miller A.N."/>
            <person name="Grigoriev I.V."/>
            <person name="Debuchy R."/>
            <person name="Gladieux P."/>
            <person name="Thoren M.H."/>
            <person name="Johannesson H."/>
        </authorList>
    </citation>
    <scope>NUCLEOTIDE SEQUENCE</scope>
    <source>
        <strain evidence="2">CBS 626.80</strain>
    </source>
</reference>
<evidence type="ECO:0008006" key="4">
    <source>
        <dbReference type="Google" id="ProtNLM"/>
    </source>
</evidence>
<dbReference type="Proteomes" id="UP001303222">
    <property type="component" value="Unassembled WGS sequence"/>
</dbReference>
<keyword evidence="3" id="KW-1185">Reference proteome</keyword>
<evidence type="ECO:0000313" key="3">
    <source>
        <dbReference type="Proteomes" id="UP001303222"/>
    </source>
</evidence>
<accession>A0AAN6NQ33</accession>
<feature type="signal peptide" evidence="1">
    <location>
        <begin position="1"/>
        <end position="29"/>
    </location>
</feature>
<organism evidence="2 3">
    <name type="scientific">Pseudoneurospora amorphoporcata</name>
    <dbReference type="NCBI Taxonomy" id="241081"/>
    <lineage>
        <taxon>Eukaryota</taxon>
        <taxon>Fungi</taxon>
        <taxon>Dikarya</taxon>
        <taxon>Ascomycota</taxon>
        <taxon>Pezizomycotina</taxon>
        <taxon>Sordariomycetes</taxon>
        <taxon>Sordariomycetidae</taxon>
        <taxon>Sordariales</taxon>
        <taxon>Sordariaceae</taxon>
        <taxon>Pseudoneurospora</taxon>
    </lineage>
</organism>
<keyword evidence="1" id="KW-0732">Signal</keyword>
<feature type="chain" id="PRO_5042976104" description="Secreted protein" evidence="1">
    <location>
        <begin position="30"/>
        <end position="83"/>
    </location>
</feature>
<dbReference type="AlphaFoldDB" id="A0AAN6NQ33"/>
<gene>
    <name evidence="2" type="ORF">QBC32DRAFT_25658</name>
</gene>
<dbReference type="EMBL" id="MU859194">
    <property type="protein sequence ID" value="KAK3949989.1"/>
    <property type="molecule type" value="Genomic_DNA"/>
</dbReference>
<sequence>MFAISRVGRWGVTGTLLLRVLLFVSVSKSLQISDARVGGPEFWSNRRRLVVMDRNVRSRRRRRCLGMLGVGLSGANCPPSTLL</sequence>
<proteinExistence type="predicted"/>
<reference evidence="2" key="1">
    <citation type="journal article" date="2023" name="Mol. Phylogenet. Evol.">
        <title>Genome-scale phylogeny and comparative genomics of the fungal order Sordariales.</title>
        <authorList>
            <person name="Hensen N."/>
            <person name="Bonometti L."/>
            <person name="Westerberg I."/>
            <person name="Brannstrom I.O."/>
            <person name="Guillou S."/>
            <person name="Cros-Aarteil S."/>
            <person name="Calhoun S."/>
            <person name="Haridas S."/>
            <person name="Kuo A."/>
            <person name="Mondo S."/>
            <person name="Pangilinan J."/>
            <person name="Riley R."/>
            <person name="LaButti K."/>
            <person name="Andreopoulos B."/>
            <person name="Lipzen A."/>
            <person name="Chen C."/>
            <person name="Yan M."/>
            <person name="Daum C."/>
            <person name="Ng V."/>
            <person name="Clum A."/>
            <person name="Steindorff A."/>
            <person name="Ohm R.A."/>
            <person name="Martin F."/>
            <person name="Silar P."/>
            <person name="Natvig D.O."/>
            <person name="Lalanne C."/>
            <person name="Gautier V."/>
            <person name="Ament-Velasquez S.L."/>
            <person name="Kruys A."/>
            <person name="Hutchinson M.I."/>
            <person name="Powell A.J."/>
            <person name="Barry K."/>
            <person name="Miller A.N."/>
            <person name="Grigoriev I.V."/>
            <person name="Debuchy R."/>
            <person name="Gladieux P."/>
            <person name="Hiltunen Thoren M."/>
            <person name="Johannesson H."/>
        </authorList>
    </citation>
    <scope>NUCLEOTIDE SEQUENCE</scope>
    <source>
        <strain evidence="2">CBS 626.80</strain>
    </source>
</reference>
<comment type="caution">
    <text evidence="2">The sequence shown here is derived from an EMBL/GenBank/DDBJ whole genome shotgun (WGS) entry which is preliminary data.</text>
</comment>